<organism evidence="3 4">
    <name type="scientific">Viridothelium virens</name>
    <name type="common">Speckled blister lichen</name>
    <name type="synonym">Trypethelium virens</name>
    <dbReference type="NCBI Taxonomy" id="1048519"/>
    <lineage>
        <taxon>Eukaryota</taxon>
        <taxon>Fungi</taxon>
        <taxon>Dikarya</taxon>
        <taxon>Ascomycota</taxon>
        <taxon>Pezizomycotina</taxon>
        <taxon>Dothideomycetes</taxon>
        <taxon>Dothideomycetes incertae sedis</taxon>
        <taxon>Trypetheliales</taxon>
        <taxon>Trypetheliaceae</taxon>
        <taxon>Viridothelium</taxon>
    </lineage>
</organism>
<evidence type="ECO:0000259" key="2">
    <source>
        <dbReference type="Pfam" id="PF06985"/>
    </source>
</evidence>
<feature type="compositionally biased region" description="Basic and acidic residues" evidence="1">
    <location>
        <begin position="666"/>
        <end position="687"/>
    </location>
</feature>
<gene>
    <name evidence="3" type="ORF">EV356DRAFT_466207</name>
</gene>
<protein>
    <submittedName>
        <fullName evidence="3">HET-domain-containing protein</fullName>
    </submittedName>
</protein>
<accession>A0A6A6HA88</accession>
<evidence type="ECO:0000313" key="4">
    <source>
        <dbReference type="Proteomes" id="UP000800092"/>
    </source>
</evidence>
<evidence type="ECO:0000313" key="3">
    <source>
        <dbReference type="EMBL" id="KAF2234731.1"/>
    </source>
</evidence>
<name>A0A6A6HA88_VIRVR</name>
<dbReference type="EMBL" id="ML991796">
    <property type="protein sequence ID" value="KAF2234731.1"/>
    <property type="molecule type" value="Genomic_DNA"/>
</dbReference>
<dbReference type="Pfam" id="PF06985">
    <property type="entry name" value="HET"/>
    <property type="match status" value="1"/>
</dbReference>
<dbReference type="InterPro" id="IPR010730">
    <property type="entry name" value="HET"/>
</dbReference>
<reference evidence="3" key="1">
    <citation type="journal article" date="2020" name="Stud. Mycol.">
        <title>101 Dothideomycetes genomes: a test case for predicting lifestyles and emergence of pathogens.</title>
        <authorList>
            <person name="Haridas S."/>
            <person name="Albert R."/>
            <person name="Binder M."/>
            <person name="Bloem J."/>
            <person name="Labutti K."/>
            <person name="Salamov A."/>
            <person name="Andreopoulos B."/>
            <person name="Baker S."/>
            <person name="Barry K."/>
            <person name="Bills G."/>
            <person name="Bluhm B."/>
            <person name="Cannon C."/>
            <person name="Castanera R."/>
            <person name="Culley D."/>
            <person name="Daum C."/>
            <person name="Ezra D."/>
            <person name="Gonzalez J."/>
            <person name="Henrissat B."/>
            <person name="Kuo A."/>
            <person name="Liang C."/>
            <person name="Lipzen A."/>
            <person name="Lutzoni F."/>
            <person name="Magnuson J."/>
            <person name="Mondo S."/>
            <person name="Nolan M."/>
            <person name="Ohm R."/>
            <person name="Pangilinan J."/>
            <person name="Park H.-J."/>
            <person name="Ramirez L."/>
            <person name="Alfaro M."/>
            <person name="Sun H."/>
            <person name="Tritt A."/>
            <person name="Yoshinaga Y."/>
            <person name="Zwiers L.-H."/>
            <person name="Turgeon B."/>
            <person name="Goodwin S."/>
            <person name="Spatafora J."/>
            <person name="Crous P."/>
            <person name="Grigoriev I."/>
        </authorList>
    </citation>
    <scope>NUCLEOTIDE SEQUENCE</scope>
    <source>
        <strain evidence="3">Tuck. ex Michener</strain>
    </source>
</reference>
<dbReference type="PANTHER" id="PTHR33112:SF12">
    <property type="entry name" value="HETEROKARYON INCOMPATIBILITY DOMAIN-CONTAINING PROTEIN"/>
    <property type="match status" value="1"/>
</dbReference>
<dbReference type="Proteomes" id="UP000800092">
    <property type="component" value="Unassembled WGS sequence"/>
</dbReference>
<feature type="region of interest" description="Disordered" evidence="1">
    <location>
        <begin position="641"/>
        <end position="717"/>
    </location>
</feature>
<dbReference type="AlphaFoldDB" id="A0A6A6HA88"/>
<evidence type="ECO:0000256" key="1">
    <source>
        <dbReference type="SAM" id="MobiDB-lite"/>
    </source>
</evidence>
<keyword evidence="4" id="KW-1185">Reference proteome</keyword>
<dbReference type="PANTHER" id="PTHR33112">
    <property type="entry name" value="DOMAIN PROTEIN, PUTATIVE-RELATED"/>
    <property type="match status" value="1"/>
</dbReference>
<sequence>MSQDMIVKPINANGDEVPITNGILDKIEVDARLKKLCEKCQGLELRVDRFVIKSTIPQADRYDPFMPQVNQHAPFNFPLTSSAIPLVLGTLRDIYERSCRGCPFCSLVIRSVYDGSPSAKEVENPTMPQDAQCFVTWKLDGRKTKAAVADKNESGRGYTRRLHLGWRNKRLKDAYLVFAPRERYTITPSDAQRVYGEEQLFMGRMVETDGSIYARIKSWLDLCKTRHRSPCDLVDLELNRRFENVMSHSYFGVVDVQNMQLVGLPAESSVSQSGHPPFAALSYVWGRSQPFVTNTENVSLLRTHGGIEKVSMELPTVIKDSIDLTRRLGLQYIWIDALCIIQDSPRSWKLNAENMDVIYGSAELTICAADGEDASAGLRATRKQDHNNKQEVDDCAPGVRLVVSRSPEMYIKASKWNTRAWTFQERLLSNRCLIFTAGRVYFQCRSTGMSEDIYADRQGVGWSLDFVDAPAQMFKQLSQRAFWVYTKTVTLYTGRDLTNPEDILAAFSGMRNIMKNIMNAPFIFGLPSSHFDLALLWQHTMPVTRREKRDSSGKSNMEAPDFPSWCWSGWQGAATAYLDEIVGECLDNANEWLDKRTWIKWHVRDGRGDLRPLWDACKWKVDSSEDKRWKGYKTKRSAWPESMHAKLSDEEESDLEESDLEESDDESSRETSRLDRLENRLKEVEIHTKRRRRPRFPNVPPPPTIHPRRRPHPHGAPPADVPFPPQHVGHAFPPWVDAPVPPPPLTPQGDMSAFYNQFFEHRGHISPEAIQANPTFNITLRDYPYNVVMADFDQNLDTSEYPLRPILQFWTHHTFLNIRSAPSNARDGLVRCHIGDSFGDWCGSVFLDGKWVDGTRSARQEFIAISEAKKFTREECETWTYYIPKEREESESDWDLYYVLLIERKDEKWERVGLGKVFKAAFRDSTWKEIMLS</sequence>
<proteinExistence type="predicted"/>
<feature type="compositionally biased region" description="Acidic residues" evidence="1">
    <location>
        <begin position="649"/>
        <end position="665"/>
    </location>
</feature>
<dbReference type="OrthoDB" id="5135333at2759"/>
<feature type="domain" description="Heterokaryon incompatibility" evidence="2">
    <location>
        <begin position="278"/>
        <end position="425"/>
    </location>
</feature>